<dbReference type="HOGENOM" id="CLU_2487058_0_0_1"/>
<evidence type="ECO:0000313" key="2">
    <source>
        <dbReference type="EnsemblPlants" id="OGLUM05G07720.1"/>
    </source>
</evidence>
<evidence type="ECO:0000256" key="1">
    <source>
        <dbReference type="SAM" id="MobiDB-lite"/>
    </source>
</evidence>
<feature type="region of interest" description="Disordered" evidence="1">
    <location>
        <begin position="1"/>
        <end position="42"/>
    </location>
</feature>
<feature type="compositionally biased region" description="Low complexity" evidence="1">
    <location>
        <begin position="21"/>
        <end position="31"/>
    </location>
</feature>
<name>A0A0D9ZVS6_9ORYZ</name>
<dbReference type="AlphaFoldDB" id="A0A0D9ZVS6"/>
<accession>A0A0D9ZVS6</accession>
<organism evidence="2">
    <name type="scientific">Oryza glumipatula</name>
    <dbReference type="NCBI Taxonomy" id="40148"/>
    <lineage>
        <taxon>Eukaryota</taxon>
        <taxon>Viridiplantae</taxon>
        <taxon>Streptophyta</taxon>
        <taxon>Embryophyta</taxon>
        <taxon>Tracheophyta</taxon>
        <taxon>Spermatophyta</taxon>
        <taxon>Magnoliopsida</taxon>
        <taxon>Liliopsida</taxon>
        <taxon>Poales</taxon>
        <taxon>Poaceae</taxon>
        <taxon>BOP clade</taxon>
        <taxon>Oryzoideae</taxon>
        <taxon>Oryzeae</taxon>
        <taxon>Oryzinae</taxon>
        <taxon>Oryza</taxon>
    </lineage>
</organism>
<protein>
    <submittedName>
        <fullName evidence="2">Uncharacterized protein</fullName>
    </submittedName>
</protein>
<dbReference type="Gramene" id="OGLUM05G07720.1">
    <property type="protein sequence ID" value="OGLUM05G07720.1"/>
    <property type="gene ID" value="OGLUM05G07720"/>
</dbReference>
<reference evidence="2" key="1">
    <citation type="submission" date="2015-04" db="UniProtKB">
        <authorList>
            <consortium name="EnsemblPlants"/>
        </authorList>
    </citation>
    <scope>IDENTIFICATION</scope>
</reference>
<dbReference type="EnsemblPlants" id="OGLUM05G07720.1">
    <property type="protein sequence ID" value="OGLUM05G07720.1"/>
    <property type="gene ID" value="OGLUM05G07720"/>
</dbReference>
<proteinExistence type="predicted"/>
<keyword evidence="3" id="KW-1185">Reference proteome</keyword>
<dbReference type="Proteomes" id="UP000026961">
    <property type="component" value="Chromosome 5"/>
</dbReference>
<evidence type="ECO:0000313" key="3">
    <source>
        <dbReference type="Proteomes" id="UP000026961"/>
    </source>
</evidence>
<reference evidence="2" key="2">
    <citation type="submission" date="2018-05" db="EMBL/GenBank/DDBJ databases">
        <title>OgluRS3 (Oryza glumaepatula Reference Sequence Version 3).</title>
        <authorList>
            <person name="Zhang J."/>
            <person name="Kudrna D."/>
            <person name="Lee S."/>
            <person name="Talag J."/>
            <person name="Welchert J."/>
            <person name="Wing R.A."/>
        </authorList>
    </citation>
    <scope>NUCLEOTIDE SEQUENCE [LARGE SCALE GENOMIC DNA]</scope>
</reference>
<sequence length="87" mass="9563">MKQWSSSTGDGRRAKERRRQASAAGGAATAGELRRSGGGGRRVYTEQTQKLIIRAHSYTYEYLRKIGPGYLKIDEVTTSVSLLTGQN</sequence>